<sequence>MLFVIMRAKQQWRPIPTMLLSLPFLKDQISTILRNKFAQGNDTSGYLHRLESLPTSYDAYFSFAQSLAQMPLRQDWPYYEPDTIEEIWNECDPTRPLGMLRAVNFEENSRRLETAFLSSVCGSMLGKPLEVNPNLYEMREAFSKVGEWPLRDYISDEMLRALGRRHWSWFETARDRIHYVAPDDDINYTLVGMLAVEQFGTAFTQLDLRNLWLNHLPISTTWGPERVMLLRSGLSYLEHDKSPIPLEEIGRWADVLTPDSELCGAAIRADAYGYACPGNPALAAELAWRDASFTHRRTGVYATMFLAAAIAAAQVLDDRVAVIDTALQFVPQRSRFYESASTCRDIVIKAGDWLEAYDAIHTRYGEFQHCGIHQEIGTLINTFLFAENVGDGICKQVAQGNDTDSFGASVGSLLGAWFGPDGFDHERWTAPFQDTIRTGLAYFYEQSLSQLAARIGRLPRIVSERSHKIVPSELYNQENNA</sequence>
<dbReference type="Pfam" id="PF03747">
    <property type="entry name" value="ADP_ribosyl_GH"/>
    <property type="match status" value="1"/>
</dbReference>
<name>A0ABX1X8E6_9BACL</name>
<proteinExistence type="predicted"/>
<evidence type="ECO:0000313" key="1">
    <source>
        <dbReference type="EMBL" id="NOU64725.1"/>
    </source>
</evidence>
<evidence type="ECO:0008006" key="3">
    <source>
        <dbReference type="Google" id="ProtNLM"/>
    </source>
</evidence>
<comment type="caution">
    <text evidence="1">The sequence shown here is derived from an EMBL/GenBank/DDBJ whole genome shotgun (WGS) entry which is preliminary data.</text>
</comment>
<dbReference type="Gene3D" id="1.10.4080.10">
    <property type="entry name" value="ADP-ribosylation/Crystallin J1"/>
    <property type="match status" value="1"/>
</dbReference>
<organism evidence="1 2">
    <name type="scientific">Paenibacillus plantarum</name>
    <dbReference type="NCBI Taxonomy" id="2654975"/>
    <lineage>
        <taxon>Bacteria</taxon>
        <taxon>Bacillati</taxon>
        <taxon>Bacillota</taxon>
        <taxon>Bacilli</taxon>
        <taxon>Bacillales</taxon>
        <taxon>Paenibacillaceae</taxon>
        <taxon>Paenibacillus</taxon>
    </lineage>
</organism>
<dbReference type="InterPro" id="IPR005502">
    <property type="entry name" value="Ribosyl_crysJ1"/>
</dbReference>
<dbReference type="Proteomes" id="UP000653578">
    <property type="component" value="Unassembled WGS sequence"/>
</dbReference>
<keyword evidence="2" id="KW-1185">Reference proteome</keyword>
<accession>A0ABX1X8E6</accession>
<dbReference type="SUPFAM" id="SSF101478">
    <property type="entry name" value="ADP-ribosylglycohydrolase"/>
    <property type="match status" value="1"/>
</dbReference>
<reference evidence="1 2" key="1">
    <citation type="submission" date="2019-10" db="EMBL/GenBank/DDBJ databases">
        <title>Description of Paenibacillus humi sp. nov.</title>
        <authorList>
            <person name="Carlier A."/>
            <person name="Qi S."/>
        </authorList>
    </citation>
    <scope>NUCLEOTIDE SEQUENCE [LARGE SCALE GENOMIC DNA]</scope>
    <source>
        <strain evidence="1 2">LMG 31461</strain>
    </source>
</reference>
<dbReference type="InterPro" id="IPR036705">
    <property type="entry name" value="Ribosyl_crysJ1_sf"/>
</dbReference>
<protein>
    <recommendedName>
        <fullName evidence="3">ADP-ribosylglycohydrolase</fullName>
    </recommendedName>
</protein>
<gene>
    <name evidence="1" type="ORF">GC096_11870</name>
</gene>
<dbReference type="EMBL" id="WHNY01000037">
    <property type="protein sequence ID" value="NOU64725.1"/>
    <property type="molecule type" value="Genomic_DNA"/>
</dbReference>
<evidence type="ECO:0000313" key="2">
    <source>
        <dbReference type="Proteomes" id="UP000653578"/>
    </source>
</evidence>